<feature type="domain" description="Kringle" evidence="5">
    <location>
        <begin position="12"/>
        <end position="91"/>
    </location>
</feature>
<sequence length="992" mass="112358">MTDLRKCKLTHKGLEYTGPVSKTAGGIRCQFWDTTNPIHKPAEGIEDTNFPDGTKKAARNFCRNPTGQEDGPWCYSMDANLREDFCDVPLCIFTECRLSGPGVEYGGKVKKAGSDVECEDWDDEDRPVLFPNTKFPDESRRYARSRCRNPDGDPGGPWCFIENEDTEKEEKNYCDIPFCDDQGLKLWEPSMWSGAKVYLALSVIASPATGEQLSKWGAGIEITIGNTGSGLSAGSKDKDDDAELTPTPGIISGSKWSWFWLSWGGGFITLGKEGTIKPIIIDEYVEENNILGLKPGSFQYYSIAGTGVLWSLPFCEKVTDCEVETTTQVDFPRFWPMKRSPTGYDVPVFVRATQSAFVELRPAPSISYPNIKTAEDGEIEVRISLSTLGDHLFLYWTKDIGTQTVLEVKHSAIRSARWFGLASWDTTAHWTMFCRPDEGHQPPEAMTPECAISQAEVGYHGTQWVTDTGRACIPWTDERIPENLREDKLYIDRSRVNTRNYCRNLDHDPQGPFCYVVVNNEVHRQYCRPRKCRTSEECTVLTRGSGTGRPIYILPQWRKTGLHFWLKEWDPDHSDGIVFILRPLEGDHYYKLTIGAENNEKVLFTYGDGKDENLLKEKALPHLIPIGKWGGFWLKILQGGVLLGYEGVDNPLFQWTSTKLEETFKPMLLTYTSLIGYTIGVSFKSRDGGWTEWTDWTCSVTCGGGVGIQTRTCTNPTPNVYGDMCNGSDTMKGKCNMFPCGEISPDTEEIIKHRLQTKYFSKEVDEGDIVKLDCDRVTLAIIKRESPKARVSWLKDGNYLKQISKRIQLTKESVGIKNSTPSDSGVYLCVLHRVMGLKSTLRVVTLAVKPRWYTRANRETRAQTLWCNSLALGYVYDDLSQRWEHNGIVWKDYGITTPAAVNELLIRHLNKSQDGEWKCIVTQKELNFKWTTNWIKLQVKDGPTFLTYLMEDPLPSKLFKHFKNEQYVLAFLIGTLVLTVLVVALGTFIYIK</sequence>
<gene>
    <name evidence="7" type="ORF">TMSB3V08_LOCUS9080</name>
</gene>
<organism evidence="7">
    <name type="scientific">Timema monikensis</name>
    <dbReference type="NCBI Taxonomy" id="170555"/>
    <lineage>
        <taxon>Eukaryota</taxon>
        <taxon>Metazoa</taxon>
        <taxon>Ecdysozoa</taxon>
        <taxon>Arthropoda</taxon>
        <taxon>Hexapoda</taxon>
        <taxon>Insecta</taxon>
        <taxon>Pterygota</taxon>
        <taxon>Neoptera</taxon>
        <taxon>Polyneoptera</taxon>
        <taxon>Phasmatodea</taxon>
        <taxon>Timematodea</taxon>
        <taxon>Timematoidea</taxon>
        <taxon>Timematidae</taxon>
        <taxon>Timema</taxon>
    </lineage>
</organism>
<protein>
    <submittedName>
        <fullName evidence="7">Uncharacterized protein</fullName>
    </submittedName>
</protein>
<feature type="domain" description="Kringle" evidence="5">
    <location>
        <begin position="458"/>
        <end position="532"/>
    </location>
</feature>
<dbReference type="InterPro" id="IPR050759">
    <property type="entry name" value="Serine_protease_kringle"/>
</dbReference>
<dbReference type="Pfam" id="PF00090">
    <property type="entry name" value="TSP_1"/>
    <property type="match status" value="1"/>
</dbReference>
<dbReference type="PROSITE" id="PS00021">
    <property type="entry name" value="KRINGLE_1"/>
    <property type="match status" value="1"/>
</dbReference>
<dbReference type="EMBL" id="OB795535">
    <property type="protein sequence ID" value="CAD7432371.1"/>
    <property type="molecule type" value="Genomic_DNA"/>
</dbReference>
<evidence type="ECO:0000259" key="5">
    <source>
        <dbReference type="PROSITE" id="PS50070"/>
    </source>
</evidence>
<dbReference type="InterPro" id="IPR036179">
    <property type="entry name" value="Ig-like_dom_sf"/>
</dbReference>
<dbReference type="PROSITE" id="PS50092">
    <property type="entry name" value="TSP1"/>
    <property type="match status" value="1"/>
</dbReference>
<evidence type="ECO:0000259" key="6">
    <source>
        <dbReference type="PROSITE" id="PS50835"/>
    </source>
</evidence>
<name>A0A7R9EFQ7_9NEOP</name>
<keyword evidence="4" id="KW-1133">Transmembrane helix</keyword>
<dbReference type="Gene3D" id="2.20.100.10">
    <property type="entry name" value="Thrombospondin type-1 (TSP1) repeat"/>
    <property type="match status" value="1"/>
</dbReference>
<reference evidence="7" key="1">
    <citation type="submission" date="2020-11" db="EMBL/GenBank/DDBJ databases">
        <authorList>
            <person name="Tran Van P."/>
        </authorList>
    </citation>
    <scope>NUCLEOTIDE SEQUENCE</scope>
</reference>
<keyword evidence="2" id="KW-1015">Disulfide bond</keyword>
<feature type="domain" description="Kringle" evidence="5">
    <location>
        <begin position="98"/>
        <end position="179"/>
    </location>
</feature>
<feature type="transmembrane region" description="Helical" evidence="4">
    <location>
        <begin position="967"/>
        <end position="991"/>
    </location>
</feature>
<dbReference type="Pfam" id="PF00051">
    <property type="entry name" value="Kringle"/>
    <property type="match status" value="3"/>
</dbReference>
<dbReference type="InterPro" id="IPR007110">
    <property type="entry name" value="Ig-like_dom"/>
</dbReference>
<dbReference type="InterPro" id="IPR038178">
    <property type="entry name" value="Kringle_sf"/>
</dbReference>
<dbReference type="AlphaFoldDB" id="A0A7R9EFQ7"/>
<dbReference type="Gene3D" id="2.60.40.10">
    <property type="entry name" value="Immunoglobulins"/>
    <property type="match status" value="1"/>
</dbReference>
<dbReference type="SMART" id="SM00209">
    <property type="entry name" value="TSP1"/>
    <property type="match status" value="1"/>
</dbReference>
<dbReference type="InterPro" id="IPR013098">
    <property type="entry name" value="Ig_I-set"/>
</dbReference>
<dbReference type="PANTHER" id="PTHR24261">
    <property type="entry name" value="PLASMINOGEN-RELATED"/>
    <property type="match status" value="1"/>
</dbReference>
<dbReference type="PRINTS" id="PR00018">
    <property type="entry name" value="KRINGLE"/>
</dbReference>
<keyword evidence="1 3" id="KW-0420">Kringle</keyword>
<dbReference type="Gene3D" id="2.40.20.10">
    <property type="entry name" value="Plasminogen Kringle 4"/>
    <property type="match status" value="3"/>
</dbReference>
<proteinExistence type="predicted"/>
<feature type="domain" description="Ig-like" evidence="6">
    <location>
        <begin position="745"/>
        <end position="845"/>
    </location>
</feature>
<dbReference type="SUPFAM" id="SSF82895">
    <property type="entry name" value="TSP-1 type 1 repeat"/>
    <property type="match status" value="1"/>
</dbReference>
<dbReference type="InterPro" id="IPR036383">
    <property type="entry name" value="TSP1_rpt_sf"/>
</dbReference>
<evidence type="ECO:0000256" key="2">
    <source>
        <dbReference type="ARBA" id="ARBA00023157"/>
    </source>
</evidence>
<dbReference type="SMART" id="SM00130">
    <property type="entry name" value="KR"/>
    <property type="match status" value="3"/>
</dbReference>
<evidence type="ECO:0000256" key="3">
    <source>
        <dbReference type="PROSITE-ProRule" id="PRU00121"/>
    </source>
</evidence>
<accession>A0A7R9EFQ7</accession>
<evidence type="ECO:0000256" key="4">
    <source>
        <dbReference type="SAM" id="Phobius"/>
    </source>
</evidence>
<dbReference type="SUPFAM" id="SSF57440">
    <property type="entry name" value="Kringle-like"/>
    <property type="match status" value="3"/>
</dbReference>
<dbReference type="CDD" id="cd00108">
    <property type="entry name" value="KR"/>
    <property type="match status" value="1"/>
</dbReference>
<dbReference type="SUPFAM" id="SSF48726">
    <property type="entry name" value="Immunoglobulin"/>
    <property type="match status" value="1"/>
</dbReference>
<keyword evidence="4" id="KW-0472">Membrane</keyword>
<dbReference type="Pfam" id="PF07679">
    <property type="entry name" value="I-set"/>
    <property type="match status" value="1"/>
</dbReference>
<dbReference type="InterPro" id="IPR000884">
    <property type="entry name" value="TSP1_rpt"/>
</dbReference>
<dbReference type="InterPro" id="IPR013806">
    <property type="entry name" value="Kringle-like"/>
</dbReference>
<evidence type="ECO:0000256" key="1">
    <source>
        <dbReference type="ARBA" id="ARBA00022572"/>
    </source>
</evidence>
<dbReference type="InterPro" id="IPR018056">
    <property type="entry name" value="Kringle_CS"/>
</dbReference>
<keyword evidence="4" id="KW-0812">Transmembrane</keyword>
<dbReference type="PROSITE" id="PS50070">
    <property type="entry name" value="KRINGLE_2"/>
    <property type="match status" value="3"/>
</dbReference>
<comment type="caution">
    <text evidence="3">Lacks conserved residue(s) required for the propagation of feature annotation.</text>
</comment>
<dbReference type="PROSITE" id="PS50835">
    <property type="entry name" value="IG_LIKE"/>
    <property type="match status" value="1"/>
</dbReference>
<dbReference type="PANTHER" id="PTHR24261:SF7">
    <property type="entry name" value="KRINGLE DOMAIN-CONTAINING PROTEIN"/>
    <property type="match status" value="1"/>
</dbReference>
<dbReference type="FunFam" id="2.20.100.10:FF:000001">
    <property type="entry name" value="semaphorin-5A isoform X1"/>
    <property type="match status" value="1"/>
</dbReference>
<dbReference type="InterPro" id="IPR013783">
    <property type="entry name" value="Ig-like_fold"/>
</dbReference>
<evidence type="ECO:0000313" key="7">
    <source>
        <dbReference type="EMBL" id="CAD7432371.1"/>
    </source>
</evidence>
<dbReference type="InterPro" id="IPR000001">
    <property type="entry name" value="Kringle"/>
</dbReference>